<accession>A0A7C8MJM3</accession>
<feature type="signal peptide" evidence="1">
    <location>
        <begin position="1"/>
        <end position="19"/>
    </location>
</feature>
<name>A0A7C8MJM3_9PEZI</name>
<evidence type="ECO:0000256" key="1">
    <source>
        <dbReference type="SAM" id="SignalP"/>
    </source>
</evidence>
<organism evidence="2 3">
    <name type="scientific">Xylaria multiplex</name>
    <dbReference type="NCBI Taxonomy" id="323545"/>
    <lineage>
        <taxon>Eukaryota</taxon>
        <taxon>Fungi</taxon>
        <taxon>Dikarya</taxon>
        <taxon>Ascomycota</taxon>
        <taxon>Pezizomycotina</taxon>
        <taxon>Sordariomycetes</taxon>
        <taxon>Xylariomycetidae</taxon>
        <taxon>Xylariales</taxon>
        <taxon>Xylariaceae</taxon>
        <taxon>Xylaria</taxon>
    </lineage>
</organism>
<proteinExistence type="predicted"/>
<comment type="caution">
    <text evidence="2">The sequence shown here is derived from an EMBL/GenBank/DDBJ whole genome shotgun (WGS) entry which is preliminary data.</text>
</comment>
<evidence type="ECO:0000313" key="2">
    <source>
        <dbReference type="EMBL" id="KAF2966352.1"/>
    </source>
</evidence>
<reference evidence="2 3" key="1">
    <citation type="submission" date="2019-12" db="EMBL/GenBank/DDBJ databases">
        <title>Draft genome sequence of the ascomycete Xylaria multiplex DSM 110363.</title>
        <authorList>
            <person name="Buettner E."/>
            <person name="Kellner H."/>
        </authorList>
    </citation>
    <scope>NUCLEOTIDE SEQUENCE [LARGE SCALE GENOMIC DNA]</scope>
    <source>
        <strain evidence="2 3">DSM 110363</strain>
    </source>
</reference>
<dbReference type="EMBL" id="WUBL01000091">
    <property type="protein sequence ID" value="KAF2966352.1"/>
    <property type="molecule type" value="Genomic_DNA"/>
</dbReference>
<keyword evidence="3" id="KW-1185">Reference proteome</keyword>
<protein>
    <recommendedName>
        <fullName evidence="4">IDI-2</fullName>
    </recommendedName>
</protein>
<sequence length="135" mass="14069">MLFLNIVQLLALGASGVSASPSDIDECGTGGLYSVDISTLPEGVNPNGLRKCAEHPVANTTIAALEKRDCYYGAKPYGCTDGFCWKKCSTNGGGQWCWTAANGGFGDWIKCSSDDQCNAFQACGLGECQACGCSC</sequence>
<evidence type="ECO:0008006" key="4">
    <source>
        <dbReference type="Google" id="ProtNLM"/>
    </source>
</evidence>
<dbReference type="AlphaFoldDB" id="A0A7C8MJM3"/>
<dbReference type="Proteomes" id="UP000481858">
    <property type="component" value="Unassembled WGS sequence"/>
</dbReference>
<keyword evidence="1" id="KW-0732">Signal</keyword>
<dbReference type="InParanoid" id="A0A7C8MJM3"/>
<dbReference type="OrthoDB" id="3660930at2759"/>
<feature type="chain" id="PRO_5029003472" description="IDI-2" evidence="1">
    <location>
        <begin position="20"/>
        <end position="135"/>
    </location>
</feature>
<evidence type="ECO:0000313" key="3">
    <source>
        <dbReference type="Proteomes" id="UP000481858"/>
    </source>
</evidence>
<gene>
    <name evidence="2" type="ORF">GQX73_g7221</name>
</gene>